<evidence type="ECO:0000256" key="3">
    <source>
        <dbReference type="ARBA" id="ARBA00022989"/>
    </source>
</evidence>
<dbReference type="Pfam" id="PF00520">
    <property type="entry name" value="Ion_trans"/>
    <property type="match status" value="1"/>
</dbReference>
<evidence type="ECO:0000256" key="2">
    <source>
        <dbReference type="ARBA" id="ARBA00022692"/>
    </source>
</evidence>
<feature type="transmembrane region" description="Helical" evidence="5">
    <location>
        <begin position="68"/>
        <end position="86"/>
    </location>
</feature>
<feature type="non-terminal residue" evidence="7">
    <location>
        <position position="1"/>
    </location>
</feature>
<dbReference type="PANTHER" id="PTHR10037">
    <property type="entry name" value="VOLTAGE-GATED CATION CHANNEL CALCIUM AND SODIUM"/>
    <property type="match status" value="1"/>
</dbReference>
<keyword evidence="8" id="KW-1185">Reference proteome</keyword>
<dbReference type="GO" id="GO:0005248">
    <property type="term" value="F:voltage-gated sodium channel activity"/>
    <property type="evidence" value="ECO:0007669"/>
    <property type="project" value="TreeGrafter"/>
</dbReference>
<dbReference type="AlphaFoldDB" id="A0A812NB05"/>
<reference evidence="7" key="1">
    <citation type="submission" date="2021-02" db="EMBL/GenBank/DDBJ databases">
        <authorList>
            <person name="Dougan E. K."/>
            <person name="Rhodes N."/>
            <person name="Thang M."/>
            <person name="Chan C."/>
        </authorList>
    </citation>
    <scope>NUCLEOTIDE SEQUENCE</scope>
</reference>
<dbReference type="PANTHER" id="PTHR10037:SF62">
    <property type="entry name" value="SODIUM CHANNEL PROTEIN 60E"/>
    <property type="match status" value="1"/>
</dbReference>
<feature type="transmembrane region" description="Helical" evidence="5">
    <location>
        <begin position="124"/>
        <end position="144"/>
    </location>
</feature>
<dbReference type="OrthoDB" id="10267833at2759"/>
<dbReference type="EMBL" id="CAJNIZ010010537">
    <property type="protein sequence ID" value="CAE7302361.1"/>
    <property type="molecule type" value="Genomic_DNA"/>
</dbReference>
<keyword evidence="4 5" id="KW-0472">Membrane</keyword>
<evidence type="ECO:0000256" key="5">
    <source>
        <dbReference type="SAM" id="Phobius"/>
    </source>
</evidence>
<comment type="caution">
    <text evidence="7">The sequence shown here is derived from an EMBL/GenBank/DDBJ whole genome shotgun (WGS) entry which is preliminary data.</text>
</comment>
<dbReference type="Proteomes" id="UP000649617">
    <property type="component" value="Unassembled WGS sequence"/>
</dbReference>
<gene>
    <name evidence="7" type="primary">SCN5A</name>
    <name evidence="7" type="ORF">SPIL2461_LOCUS6826</name>
</gene>
<dbReference type="SUPFAM" id="SSF81324">
    <property type="entry name" value="Voltage-gated potassium channels"/>
    <property type="match status" value="1"/>
</dbReference>
<proteinExistence type="predicted"/>
<dbReference type="InterPro" id="IPR027359">
    <property type="entry name" value="Volt_channel_dom_sf"/>
</dbReference>
<evidence type="ECO:0000313" key="7">
    <source>
        <dbReference type="EMBL" id="CAE7302361.1"/>
    </source>
</evidence>
<keyword evidence="3 5" id="KW-1133">Transmembrane helix</keyword>
<feature type="transmembrane region" description="Helical" evidence="5">
    <location>
        <begin position="36"/>
        <end position="56"/>
    </location>
</feature>
<feature type="domain" description="Ion transport" evidence="6">
    <location>
        <begin position="8"/>
        <end position="145"/>
    </location>
</feature>
<sequence>MGIRVQLSVAALIAGNFIMNVVEKWIDPDGDTYPDIWVGFDIFFNVSFAVELLWNMYSFWLRRFWKSAWNVFDVIVVTIGLMNLVLSDLPGPLSLLRMMRAFRVFRLFKRVESLHKIMKSLSKAIPGVANAFLILLLVMSIYAIL</sequence>
<accession>A0A812NB05</accession>
<name>A0A812NB05_SYMPI</name>
<organism evidence="7 8">
    <name type="scientific">Symbiodinium pilosum</name>
    <name type="common">Dinoflagellate</name>
    <dbReference type="NCBI Taxonomy" id="2952"/>
    <lineage>
        <taxon>Eukaryota</taxon>
        <taxon>Sar</taxon>
        <taxon>Alveolata</taxon>
        <taxon>Dinophyceae</taxon>
        <taxon>Suessiales</taxon>
        <taxon>Symbiodiniaceae</taxon>
        <taxon>Symbiodinium</taxon>
    </lineage>
</organism>
<dbReference type="InterPro" id="IPR005821">
    <property type="entry name" value="Ion_trans_dom"/>
</dbReference>
<evidence type="ECO:0000256" key="1">
    <source>
        <dbReference type="ARBA" id="ARBA00004141"/>
    </source>
</evidence>
<feature type="non-terminal residue" evidence="7">
    <location>
        <position position="145"/>
    </location>
</feature>
<dbReference type="InterPro" id="IPR043203">
    <property type="entry name" value="VGCC_Ca_Na"/>
</dbReference>
<keyword evidence="2 5" id="KW-0812">Transmembrane</keyword>
<dbReference type="Gene3D" id="1.20.120.350">
    <property type="entry name" value="Voltage-gated potassium channels. Chain C"/>
    <property type="match status" value="1"/>
</dbReference>
<protein>
    <submittedName>
        <fullName evidence="7">SCN5A protein</fullName>
    </submittedName>
</protein>
<dbReference type="GO" id="GO:0001518">
    <property type="term" value="C:voltage-gated sodium channel complex"/>
    <property type="evidence" value="ECO:0007669"/>
    <property type="project" value="TreeGrafter"/>
</dbReference>
<comment type="subcellular location">
    <subcellularLocation>
        <location evidence="1">Membrane</location>
        <topology evidence="1">Multi-pass membrane protein</topology>
    </subcellularLocation>
</comment>
<evidence type="ECO:0000256" key="4">
    <source>
        <dbReference type="ARBA" id="ARBA00023136"/>
    </source>
</evidence>
<evidence type="ECO:0000259" key="6">
    <source>
        <dbReference type="Pfam" id="PF00520"/>
    </source>
</evidence>
<evidence type="ECO:0000313" key="8">
    <source>
        <dbReference type="Proteomes" id="UP000649617"/>
    </source>
</evidence>